<dbReference type="SUPFAM" id="SSF53335">
    <property type="entry name" value="S-adenosyl-L-methionine-dependent methyltransferases"/>
    <property type="match status" value="1"/>
</dbReference>
<dbReference type="GO" id="GO:0008757">
    <property type="term" value="F:S-adenosylmethionine-dependent methyltransferase activity"/>
    <property type="evidence" value="ECO:0007669"/>
    <property type="project" value="InterPro"/>
</dbReference>
<accession>A0A7S3PIB0</accession>
<feature type="signal peptide" evidence="1">
    <location>
        <begin position="1"/>
        <end position="18"/>
    </location>
</feature>
<evidence type="ECO:0000259" key="2">
    <source>
        <dbReference type="Pfam" id="PF08241"/>
    </source>
</evidence>
<evidence type="ECO:0000256" key="1">
    <source>
        <dbReference type="SAM" id="SignalP"/>
    </source>
</evidence>
<dbReference type="Gene3D" id="3.40.50.150">
    <property type="entry name" value="Vaccinia Virus protein VP39"/>
    <property type="match status" value="1"/>
</dbReference>
<dbReference type="EMBL" id="HBIN01013706">
    <property type="protein sequence ID" value="CAE0440218.1"/>
    <property type="molecule type" value="Transcribed_RNA"/>
</dbReference>
<gene>
    <name evidence="3" type="ORF">ASTO00021_LOCUS10359</name>
</gene>
<dbReference type="Pfam" id="PF08241">
    <property type="entry name" value="Methyltransf_11"/>
    <property type="match status" value="1"/>
</dbReference>
<dbReference type="AlphaFoldDB" id="A0A7S3PIB0"/>
<name>A0A7S3PIB0_9STRA</name>
<dbReference type="PANTHER" id="PTHR43036:SF2">
    <property type="entry name" value="OS04G0481300 PROTEIN"/>
    <property type="match status" value="1"/>
</dbReference>
<protein>
    <recommendedName>
        <fullName evidence="2">Methyltransferase type 11 domain-containing protein</fullName>
    </recommendedName>
</protein>
<feature type="domain" description="Methyltransferase type 11" evidence="2">
    <location>
        <begin position="141"/>
        <end position="211"/>
    </location>
</feature>
<keyword evidence="1" id="KW-0732">Signal</keyword>
<organism evidence="3">
    <name type="scientific">Aplanochytrium stocchinoi</name>
    <dbReference type="NCBI Taxonomy" id="215587"/>
    <lineage>
        <taxon>Eukaryota</taxon>
        <taxon>Sar</taxon>
        <taxon>Stramenopiles</taxon>
        <taxon>Bigyra</taxon>
        <taxon>Labyrinthulomycetes</taxon>
        <taxon>Thraustochytrida</taxon>
        <taxon>Thraustochytriidae</taxon>
        <taxon>Aplanochytrium</taxon>
    </lineage>
</organism>
<reference evidence="3" key="1">
    <citation type="submission" date="2021-01" db="EMBL/GenBank/DDBJ databases">
        <authorList>
            <person name="Corre E."/>
            <person name="Pelletier E."/>
            <person name="Niang G."/>
            <person name="Scheremetjew M."/>
            <person name="Finn R."/>
            <person name="Kale V."/>
            <person name="Holt S."/>
            <person name="Cochrane G."/>
            <person name="Meng A."/>
            <person name="Brown T."/>
            <person name="Cohen L."/>
        </authorList>
    </citation>
    <scope>NUCLEOTIDE SEQUENCE</scope>
    <source>
        <strain evidence="3">GSBS06</strain>
    </source>
</reference>
<dbReference type="InterPro" id="IPR029063">
    <property type="entry name" value="SAM-dependent_MTases_sf"/>
</dbReference>
<sequence length="288" mass="32226">MRLLSVLTFPPLIARVSGSTSFSMGNNTATPGVITKMSLDEINKIRSGSVQPVHVKNDILAEYTFPTEWPYTESDFEREDESSDSDFYSVPRFVTHIDDGAINGIKQLYSQVFREGDDVLDICSSWISHFPDSNVVRLGKVTGLGMNAAELERNAALTDYDVKDLNKEAAFPYANESFDIAVNAVSVDYLTKPRDVFKEIHRVLRPGGLAVMTFSNRCFPTKVIGRWLRTTDDEHVRMVATYFEHCGAKYETIRGFQLQTSGGWDPLYAVMANKVSSSTDNETCESNL</sequence>
<feature type="chain" id="PRO_5031428107" description="Methyltransferase type 11 domain-containing protein" evidence="1">
    <location>
        <begin position="19"/>
        <end position="288"/>
    </location>
</feature>
<dbReference type="InterPro" id="IPR013216">
    <property type="entry name" value="Methyltransf_11"/>
</dbReference>
<dbReference type="PANTHER" id="PTHR43036">
    <property type="entry name" value="OSJNBB0011N17.9 PROTEIN"/>
    <property type="match status" value="1"/>
</dbReference>
<dbReference type="CDD" id="cd02440">
    <property type="entry name" value="AdoMet_MTases"/>
    <property type="match status" value="1"/>
</dbReference>
<evidence type="ECO:0000313" key="3">
    <source>
        <dbReference type="EMBL" id="CAE0440218.1"/>
    </source>
</evidence>
<proteinExistence type="predicted"/>